<dbReference type="EMBL" id="FNIL01000002">
    <property type="protein sequence ID" value="SDN55457.1"/>
    <property type="molecule type" value="Genomic_DNA"/>
</dbReference>
<dbReference type="STRING" id="745820.SAMN04488053_10240"/>
<evidence type="ECO:0000256" key="1">
    <source>
        <dbReference type="SAM" id="Phobius"/>
    </source>
</evidence>
<dbReference type="RefSeq" id="WP_090841178.1">
    <property type="nucleotide sequence ID" value="NZ_FNIL01000002.1"/>
</dbReference>
<feature type="transmembrane region" description="Helical" evidence="1">
    <location>
        <begin position="36"/>
        <end position="55"/>
    </location>
</feature>
<feature type="transmembrane region" description="Helical" evidence="1">
    <location>
        <begin position="6"/>
        <end position="24"/>
    </location>
</feature>
<reference evidence="3" key="1">
    <citation type="submission" date="2016-10" db="EMBL/GenBank/DDBJ databases">
        <authorList>
            <person name="Varghese N."/>
            <person name="Submissions S."/>
        </authorList>
    </citation>
    <scope>NUCLEOTIDE SEQUENCE [LARGE SCALE GENOMIC DNA]</scope>
    <source>
        <strain evidence="3">CGMCC 1.10369</strain>
    </source>
</reference>
<evidence type="ECO:0000313" key="2">
    <source>
        <dbReference type="EMBL" id="SDN55457.1"/>
    </source>
</evidence>
<keyword evidence="1" id="KW-0812">Transmembrane</keyword>
<keyword evidence="1" id="KW-1133">Transmembrane helix</keyword>
<organism evidence="2 3">
    <name type="scientific">Alkalicoccus daliensis</name>
    <dbReference type="NCBI Taxonomy" id="745820"/>
    <lineage>
        <taxon>Bacteria</taxon>
        <taxon>Bacillati</taxon>
        <taxon>Bacillota</taxon>
        <taxon>Bacilli</taxon>
        <taxon>Bacillales</taxon>
        <taxon>Bacillaceae</taxon>
        <taxon>Alkalicoccus</taxon>
    </lineage>
</organism>
<proteinExistence type="predicted"/>
<accession>A0A1H0CC43</accession>
<dbReference type="Pfam" id="PF14007">
    <property type="entry name" value="YtpI"/>
    <property type="match status" value="1"/>
</dbReference>
<dbReference type="OrthoDB" id="2453019at2"/>
<feature type="transmembrane region" description="Helical" evidence="1">
    <location>
        <begin position="61"/>
        <end position="81"/>
    </location>
</feature>
<dbReference type="AlphaFoldDB" id="A0A1H0CC43"/>
<keyword evidence="1" id="KW-0472">Membrane</keyword>
<sequence>MIIFPIIIVVALFLFVYFKVAQSRGKGPGDSQLNNAKANISLGVFILAFGINSYVTLQTTTAAIIALIFAALGIANLYFGLQRYKHYKPIAAKEKKSAK</sequence>
<dbReference type="Proteomes" id="UP000198778">
    <property type="component" value="Unassembled WGS sequence"/>
</dbReference>
<name>A0A1H0CC43_9BACI</name>
<protein>
    <submittedName>
        <fullName evidence="2">YtpI-like protein</fullName>
    </submittedName>
</protein>
<dbReference type="InterPro" id="IPR025618">
    <property type="entry name" value="YtpI"/>
</dbReference>
<evidence type="ECO:0000313" key="3">
    <source>
        <dbReference type="Proteomes" id="UP000198778"/>
    </source>
</evidence>
<keyword evidence="3" id="KW-1185">Reference proteome</keyword>
<gene>
    <name evidence="2" type="ORF">SAMN04488053_10240</name>
</gene>